<proteinExistence type="inferred from homology"/>
<protein>
    <recommendedName>
        <fullName evidence="2">alpha-L-fucosidase</fullName>
        <ecNumber evidence="2">3.2.1.51</ecNumber>
    </recommendedName>
</protein>
<evidence type="ECO:0000256" key="5">
    <source>
        <dbReference type="ARBA" id="ARBA00023295"/>
    </source>
</evidence>
<feature type="domain" description="Glycoside hydrolase family 29 N-terminal" evidence="6">
    <location>
        <begin position="32"/>
        <end position="424"/>
    </location>
</feature>
<dbReference type="SMART" id="SM00812">
    <property type="entry name" value="Alpha_L_fucos"/>
    <property type="match status" value="1"/>
</dbReference>
<dbReference type="PANTHER" id="PTHR10030:SF37">
    <property type="entry name" value="ALPHA-L-FUCOSIDASE-RELATED"/>
    <property type="match status" value="1"/>
</dbReference>
<dbReference type="OrthoDB" id="107551at2"/>
<dbReference type="InterPro" id="IPR013780">
    <property type="entry name" value="Glyco_hydro_b"/>
</dbReference>
<dbReference type="AlphaFoldDB" id="A0A402CNU2"/>
<dbReference type="EC" id="3.2.1.51" evidence="2"/>
<organism evidence="8 9">
    <name type="scientific">Capsulimonas corticalis</name>
    <dbReference type="NCBI Taxonomy" id="2219043"/>
    <lineage>
        <taxon>Bacteria</taxon>
        <taxon>Bacillati</taxon>
        <taxon>Armatimonadota</taxon>
        <taxon>Armatimonadia</taxon>
        <taxon>Capsulimonadales</taxon>
        <taxon>Capsulimonadaceae</taxon>
        <taxon>Capsulimonas</taxon>
    </lineage>
</organism>
<dbReference type="Gene3D" id="2.60.120.260">
    <property type="entry name" value="Galactose-binding domain-like"/>
    <property type="match status" value="1"/>
</dbReference>
<dbReference type="GO" id="GO:0005764">
    <property type="term" value="C:lysosome"/>
    <property type="evidence" value="ECO:0007669"/>
    <property type="project" value="TreeGrafter"/>
</dbReference>
<dbReference type="KEGG" id="ccot:CCAX7_52780"/>
<dbReference type="InterPro" id="IPR000933">
    <property type="entry name" value="Glyco_hydro_29"/>
</dbReference>
<dbReference type="InterPro" id="IPR031919">
    <property type="entry name" value="Fucosidase_C"/>
</dbReference>
<dbReference type="SUPFAM" id="SSF49785">
    <property type="entry name" value="Galactose-binding domain-like"/>
    <property type="match status" value="1"/>
</dbReference>
<evidence type="ECO:0000256" key="1">
    <source>
        <dbReference type="ARBA" id="ARBA00007951"/>
    </source>
</evidence>
<reference evidence="8 9" key="1">
    <citation type="journal article" date="2019" name="Int. J. Syst. Evol. Microbiol.">
        <title>Capsulimonas corticalis gen. nov., sp. nov., an aerobic capsulated bacterium, of a novel bacterial order, Capsulimonadales ord. nov., of the class Armatimonadia of the phylum Armatimonadetes.</title>
        <authorList>
            <person name="Li J."/>
            <person name="Kudo C."/>
            <person name="Tonouchi A."/>
        </authorList>
    </citation>
    <scope>NUCLEOTIDE SEQUENCE [LARGE SCALE GENOMIC DNA]</scope>
    <source>
        <strain evidence="8 9">AX-7</strain>
    </source>
</reference>
<dbReference type="RefSeq" id="WP_119319106.1">
    <property type="nucleotide sequence ID" value="NZ_AP025739.1"/>
</dbReference>
<feature type="domain" description="Alpha-L-fucosidase C-terminal" evidence="7">
    <location>
        <begin position="464"/>
        <end position="536"/>
    </location>
</feature>
<dbReference type="SMR" id="A0A402CNU2"/>
<dbReference type="Proteomes" id="UP000287394">
    <property type="component" value="Chromosome"/>
</dbReference>
<evidence type="ECO:0000313" key="9">
    <source>
        <dbReference type="Proteomes" id="UP000287394"/>
    </source>
</evidence>
<sequence length="684" mass="75805">MSLSRRKFLKTSAFAAAGLALWDPGRNPVYAKNSSNRDLDKFQPTWESLEQYQCPDWFRDAKFGIWAHWGPQCQPGQGDWYARGMYEEGSHDYKYQCETYGHPSKAGFKEVIHDWKAESWDPEHLMSLYKAAGAKYFMCLANHHDNFDNYASSYQPWNSVALGPKKDLVGGWEKAARAAGLRFSVSVHAAHAWTFYETSQGADKAGPLAGVPYDGHLTKSDGKGLWWDGYDPQDLYAQAHAPMGLEWDWKNDGHGDLPSAAYIEKFYKRTIELIDKYHPDQVYFDDTVLPFYPISDVGLRIAAHFYNTNMQRRGGKLEAVVNGKILNAQQQKCLVMDLERGVSNRIEPEPFQTDTCIGNWHYDIGLYNNHGYKTPDQVAHMLVDIVSKNGNLMLNIPLPGSGTPDPDELAFLADFSRWIKVSGEGIYGTRPWDIFGEGPASAGPAVHAQGFNESNRRYTSRDFRFMQKRGVLYAHAMAWPTDGKLVVRSLASASGKIRDVRLLGHSGKITWAQTGDGLAVTLPDRKPCDYVYTLQIRGDGLKPVPYTDTTPLVSPAADGSITLTPSSAALSGNMQAQEGATPNIGYWDNATDSASWRVHFDTPGAYDITTKTSSLEGAHFLVVSGIGSVVSMAAPITGDWDKYAEVTGGPLNIEKAGDYTVIVRPADPASWKAINLAALALKKR</sequence>
<evidence type="ECO:0000313" key="8">
    <source>
        <dbReference type="EMBL" id="BDI33227.1"/>
    </source>
</evidence>
<keyword evidence="9" id="KW-1185">Reference proteome</keyword>
<dbReference type="PROSITE" id="PS51318">
    <property type="entry name" value="TAT"/>
    <property type="match status" value="1"/>
</dbReference>
<keyword evidence="5" id="KW-0326">Glycosidase</keyword>
<dbReference type="Gene3D" id="2.60.40.1180">
    <property type="entry name" value="Golgi alpha-mannosidase II"/>
    <property type="match status" value="1"/>
</dbReference>
<dbReference type="EMBL" id="AP025739">
    <property type="protein sequence ID" value="BDI33227.1"/>
    <property type="molecule type" value="Genomic_DNA"/>
</dbReference>
<evidence type="ECO:0000259" key="6">
    <source>
        <dbReference type="Pfam" id="PF01120"/>
    </source>
</evidence>
<dbReference type="Pfam" id="PF16757">
    <property type="entry name" value="Fucosidase_C"/>
    <property type="match status" value="1"/>
</dbReference>
<dbReference type="InterPro" id="IPR008979">
    <property type="entry name" value="Galactose-bd-like_sf"/>
</dbReference>
<evidence type="ECO:0000256" key="3">
    <source>
        <dbReference type="ARBA" id="ARBA00022729"/>
    </source>
</evidence>
<dbReference type="GO" id="GO:0004560">
    <property type="term" value="F:alpha-L-fucosidase activity"/>
    <property type="evidence" value="ECO:0007669"/>
    <property type="project" value="InterPro"/>
</dbReference>
<accession>A0A402CNU2</accession>
<dbReference type="Pfam" id="PF01120">
    <property type="entry name" value="Alpha_L_fucos"/>
    <property type="match status" value="1"/>
</dbReference>
<dbReference type="GO" id="GO:0016139">
    <property type="term" value="P:glycoside catabolic process"/>
    <property type="evidence" value="ECO:0007669"/>
    <property type="project" value="TreeGrafter"/>
</dbReference>
<dbReference type="InterPro" id="IPR057739">
    <property type="entry name" value="Glyco_hydro_29_N"/>
</dbReference>
<keyword evidence="3" id="KW-0732">Signal</keyword>
<dbReference type="PANTHER" id="PTHR10030">
    <property type="entry name" value="ALPHA-L-FUCOSIDASE"/>
    <property type="match status" value="1"/>
</dbReference>
<gene>
    <name evidence="8" type="ORF">CCAX7_52780</name>
</gene>
<keyword evidence="4" id="KW-0378">Hydrolase</keyword>
<dbReference type="Gene3D" id="3.20.20.80">
    <property type="entry name" value="Glycosidases"/>
    <property type="match status" value="1"/>
</dbReference>
<dbReference type="InterPro" id="IPR017853">
    <property type="entry name" value="GH"/>
</dbReference>
<comment type="similarity">
    <text evidence="1">Belongs to the glycosyl hydrolase 29 family.</text>
</comment>
<dbReference type="GO" id="GO:0006004">
    <property type="term" value="P:fucose metabolic process"/>
    <property type="evidence" value="ECO:0007669"/>
    <property type="project" value="TreeGrafter"/>
</dbReference>
<evidence type="ECO:0000256" key="4">
    <source>
        <dbReference type="ARBA" id="ARBA00022801"/>
    </source>
</evidence>
<dbReference type="SUPFAM" id="SSF51445">
    <property type="entry name" value="(Trans)glycosidases"/>
    <property type="match status" value="1"/>
</dbReference>
<evidence type="ECO:0000259" key="7">
    <source>
        <dbReference type="Pfam" id="PF16757"/>
    </source>
</evidence>
<dbReference type="InterPro" id="IPR006311">
    <property type="entry name" value="TAT_signal"/>
</dbReference>
<evidence type="ECO:0000256" key="2">
    <source>
        <dbReference type="ARBA" id="ARBA00012662"/>
    </source>
</evidence>
<name>A0A402CNU2_9BACT</name>